<evidence type="ECO:0000313" key="4">
    <source>
        <dbReference type="EMBL" id="MCV7073481.1"/>
    </source>
</evidence>
<evidence type="ECO:0000313" key="7">
    <source>
        <dbReference type="Proteomes" id="UP001140272"/>
    </source>
</evidence>
<evidence type="ECO:0000256" key="1">
    <source>
        <dbReference type="ARBA" id="ARBA00022676"/>
    </source>
</evidence>
<dbReference type="SUPFAM" id="SSF53756">
    <property type="entry name" value="UDP-Glycosyltransferase/glycogen phosphorylase"/>
    <property type="match status" value="1"/>
</dbReference>
<gene>
    <name evidence="4" type="ORF">H7H73_27350</name>
    <name evidence="5" type="ORF">MJO55_07210</name>
</gene>
<dbReference type="Pfam" id="PF13439">
    <property type="entry name" value="Glyco_transf_4"/>
    <property type="match status" value="1"/>
</dbReference>
<keyword evidence="6" id="KW-1185">Reference proteome</keyword>
<dbReference type="InterPro" id="IPR028098">
    <property type="entry name" value="Glyco_trans_4-like_N"/>
</dbReference>
<dbReference type="Proteomes" id="UP001140272">
    <property type="component" value="Unassembled WGS sequence"/>
</dbReference>
<evidence type="ECO:0000313" key="6">
    <source>
        <dbReference type="Proteomes" id="UP001055159"/>
    </source>
</evidence>
<dbReference type="Proteomes" id="UP001055159">
    <property type="component" value="Chromosome"/>
</dbReference>
<evidence type="ECO:0000256" key="2">
    <source>
        <dbReference type="ARBA" id="ARBA00022679"/>
    </source>
</evidence>
<keyword evidence="5" id="KW-0436">Ligase</keyword>
<evidence type="ECO:0000313" key="5">
    <source>
        <dbReference type="EMBL" id="ULP38210.1"/>
    </source>
</evidence>
<sequence length="341" mass="37934">MHAEALQSHGCEVMLITAALHPESDSPRDYEVELLGRPIPHRDWLPFIAALRQAKRFNPDVVVTEFLRDPRWRLFGRLAPRARMLHDAQPHDVTQRLPWWNRLFFERWDARADATIVFSDFVQRQLSRGSQAPESIFLCPLTSDLDQARVPEFVPANERRDFLLVGRQYPYKNHKVVFAAWEAHVSGSAWQGDQLVLLGDGDVVPPLPPETRWERGAYTYRQMAGQLAAAKGSIVHSRAASQSGVQVLSLQLGVPTLVSDAGALPQYQPDGLSVTGIDDVGGLLSAIDALADSREVAIQSRLALNHYNKYYSASVVGAKLSDILGQIAATDSVDSCTSERY</sequence>
<accession>A0A9X3BTL7</accession>
<reference evidence="4" key="2">
    <citation type="journal article" date="2022" name="BMC Genomics">
        <title>Comparative genome analysis of mycobacteria focusing on tRNA and non-coding RNA.</title>
        <authorList>
            <person name="Behra P.R.K."/>
            <person name="Pettersson B.M.F."/>
            <person name="Ramesh M."/>
            <person name="Das S."/>
            <person name="Dasgupta S."/>
            <person name="Kirsebom L.A."/>
        </authorList>
    </citation>
    <scope>NUCLEOTIDE SEQUENCE</scope>
    <source>
        <strain evidence="4">DSM 45406</strain>
    </source>
</reference>
<dbReference type="EMBL" id="CP092427">
    <property type="protein sequence ID" value="ULP38210.1"/>
    <property type="molecule type" value="Genomic_DNA"/>
</dbReference>
<keyword evidence="1 5" id="KW-0328">Glycosyltransferase</keyword>
<proteinExistence type="predicted"/>
<reference evidence="5" key="3">
    <citation type="submission" date="2022-08" db="EMBL/GenBank/DDBJ databases">
        <title>Whole genome sequencing of non-tuberculosis mycobacteria type-strains.</title>
        <authorList>
            <person name="Igarashi Y."/>
            <person name="Osugi A."/>
            <person name="Mitarai S."/>
        </authorList>
    </citation>
    <scope>NUCLEOTIDE SEQUENCE</scope>
    <source>
        <strain evidence="5">JCM 16372</strain>
    </source>
</reference>
<organism evidence="4 7">
    <name type="scientific">Mycolicibacterium rufum</name>
    <dbReference type="NCBI Taxonomy" id="318424"/>
    <lineage>
        <taxon>Bacteria</taxon>
        <taxon>Bacillati</taxon>
        <taxon>Actinomycetota</taxon>
        <taxon>Actinomycetes</taxon>
        <taxon>Mycobacteriales</taxon>
        <taxon>Mycobacteriaceae</taxon>
        <taxon>Mycolicibacterium</taxon>
    </lineage>
</organism>
<dbReference type="RefSeq" id="WP_239735830.1">
    <property type="nucleotide sequence ID" value="NZ_CP092427.2"/>
</dbReference>
<dbReference type="Gene3D" id="3.40.50.2000">
    <property type="entry name" value="Glycogen Phosphorylase B"/>
    <property type="match status" value="2"/>
</dbReference>
<dbReference type="AlphaFoldDB" id="A0A9X3BTL7"/>
<dbReference type="EMBL" id="JACKRN010000872">
    <property type="protein sequence ID" value="MCV7073481.1"/>
    <property type="molecule type" value="Genomic_DNA"/>
</dbReference>
<feature type="domain" description="Glycosyltransferase subfamily 4-like N-terminal" evidence="3">
    <location>
        <begin position="3"/>
        <end position="131"/>
    </location>
</feature>
<keyword evidence="2 5" id="KW-0808">Transferase</keyword>
<evidence type="ECO:0000259" key="3">
    <source>
        <dbReference type="Pfam" id="PF13439"/>
    </source>
</evidence>
<name>A0A9X3BTL7_9MYCO</name>
<dbReference type="GO" id="GO:0016874">
    <property type="term" value="F:ligase activity"/>
    <property type="evidence" value="ECO:0007669"/>
    <property type="project" value="UniProtKB-KW"/>
</dbReference>
<protein>
    <submittedName>
        <fullName evidence="4 5">Glycosyltransferase</fullName>
        <ecNumber evidence="5">2.4.-.-</ecNumber>
    </submittedName>
</protein>
<reference evidence="4" key="1">
    <citation type="submission" date="2020-07" db="EMBL/GenBank/DDBJ databases">
        <authorList>
            <person name="Pettersson B.M.F."/>
            <person name="Behra P.R.K."/>
            <person name="Ramesh M."/>
            <person name="Das S."/>
            <person name="Dasgupta S."/>
            <person name="Kirsebom L.A."/>
        </authorList>
    </citation>
    <scope>NUCLEOTIDE SEQUENCE</scope>
    <source>
        <strain evidence="4">DSM 45406</strain>
    </source>
</reference>
<dbReference type="EC" id="2.4.-.-" evidence="5"/>
<dbReference type="GO" id="GO:0016757">
    <property type="term" value="F:glycosyltransferase activity"/>
    <property type="evidence" value="ECO:0007669"/>
    <property type="project" value="UniProtKB-KW"/>
</dbReference>